<accession>Q5WKY3</accession>
<dbReference type="Gene3D" id="1.20.1730.10">
    <property type="entry name" value="Sodium/glucose cotransporter"/>
    <property type="match status" value="1"/>
</dbReference>
<dbReference type="EMBL" id="AP006627">
    <property type="protein sequence ID" value="BAD62972.1"/>
    <property type="molecule type" value="Genomic_DNA"/>
</dbReference>
<evidence type="ECO:0000256" key="1">
    <source>
        <dbReference type="ARBA" id="ARBA00004141"/>
    </source>
</evidence>
<name>Q5WKY3_SHOC1</name>
<dbReference type="STRING" id="66692.ABC0430"/>
<evidence type="ECO:0000256" key="2">
    <source>
        <dbReference type="ARBA" id="ARBA00006434"/>
    </source>
</evidence>
<reference evidence="8 9" key="1">
    <citation type="journal article" date="1994" name="J. Ferment. Bioeng.">
        <title>Molecular cloning and nucleotide sequence of the gene for an alkaline protease from the alkalophilic Bacillus sp. KSM-K16.</title>
        <authorList>
            <person name="Hakamada Y."/>
            <person name="Kobayashi T."/>
            <person name="Hitomi J."/>
            <person name="Kawai S."/>
            <person name="Ito S."/>
        </authorList>
    </citation>
    <scope>NUCLEOTIDE SEQUENCE [LARGE SCALE GENOMIC DNA]</scope>
    <source>
        <strain evidence="8 9">KSM-K16</strain>
    </source>
</reference>
<evidence type="ECO:0000313" key="9">
    <source>
        <dbReference type="Proteomes" id="UP000001168"/>
    </source>
</evidence>
<dbReference type="Pfam" id="PF00474">
    <property type="entry name" value="SSF"/>
    <property type="match status" value="1"/>
</dbReference>
<reference evidence="8 9" key="3">
    <citation type="journal article" date="1997" name="Protein Eng.">
        <title>High-resolution crystal structure of M-protease: phylogeny aided analysis of the high-alkaline adaptation mechanism.</title>
        <authorList>
            <person name="Shirai T."/>
            <person name="Suzuki A."/>
            <person name="Yamane T."/>
            <person name="Ashida T."/>
            <person name="Kobayashi T."/>
            <person name="Ito S."/>
        </authorList>
    </citation>
    <scope>NUCLEOTIDE SEQUENCE [LARGE SCALE GENOMIC DNA]</scope>
    <source>
        <strain evidence="8 9">KSM-K16</strain>
    </source>
</reference>
<feature type="transmembrane region" description="Helical" evidence="7">
    <location>
        <begin position="127"/>
        <end position="147"/>
    </location>
</feature>
<feature type="transmembrane region" description="Helical" evidence="7">
    <location>
        <begin position="167"/>
        <end position="187"/>
    </location>
</feature>
<organism evidence="8 9">
    <name type="scientific">Shouchella clausii (strain KSM-K16)</name>
    <name type="common">Alkalihalobacillus clausii</name>
    <dbReference type="NCBI Taxonomy" id="66692"/>
    <lineage>
        <taxon>Bacteria</taxon>
        <taxon>Bacillati</taxon>
        <taxon>Bacillota</taxon>
        <taxon>Bacilli</taxon>
        <taxon>Bacillales</taxon>
        <taxon>Bacillaceae</taxon>
        <taxon>Shouchella</taxon>
    </lineage>
</organism>
<dbReference type="InterPro" id="IPR001734">
    <property type="entry name" value="Na/solute_symporter"/>
</dbReference>
<reference evidence="9" key="4">
    <citation type="submission" date="2003-10" db="EMBL/GenBank/DDBJ databases">
        <title>The complete genome sequence of the alkaliphilic Bacillus clausii KSM-K16.</title>
        <authorList>
            <person name="Takaki Y."/>
            <person name="Kageyama Y."/>
            <person name="Shimamura S."/>
            <person name="Suzuki H."/>
            <person name="Nishi S."/>
            <person name="Hatada Y."/>
            <person name="Kawai S."/>
            <person name="Ito S."/>
            <person name="Horikoshi K."/>
        </authorList>
    </citation>
    <scope>NUCLEOTIDE SEQUENCE [LARGE SCALE GENOMIC DNA]</scope>
    <source>
        <strain evidence="9">KSM-K16</strain>
    </source>
</reference>
<comment type="similarity">
    <text evidence="2 6">Belongs to the sodium:solute symporter (SSF) (TC 2.A.21) family.</text>
</comment>
<reference evidence="8 9" key="5">
    <citation type="journal article" date="2007" name="Extremophiles">
        <title>Intragenomic diversity of the V1 regions of 16S rRNA genes in high-alkaline protease-producing Bacillus clausii spp.</title>
        <authorList>
            <person name="Kageyama Y."/>
            <person name="Takaki Y."/>
            <person name="Shimamura S."/>
            <person name="Nishi S."/>
            <person name="Nogi Y."/>
            <person name="Uchimura K."/>
            <person name="Kobayashi T."/>
            <person name="Hitomi J."/>
            <person name="Ozaki K."/>
            <person name="Kawai S."/>
            <person name="Ito S."/>
            <person name="Horikoshi K."/>
        </authorList>
    </citation>
    <scope>NUCLEOTIDE SEQUENCE [LARGE SCALE GENOMIC DNA]</scope>
    <source>
        <strain evidence="8 9">KSM-K16</strain>
    </source>
</reference>
<dbReference type="NCBIfam" id="TIGR00813">
    <property type="entry name" value="sss"/>
    <property type="match status" value="1"/>
</dbReference>
<feature type="transmembrane region" description="Helical" evidence="7">
    <location>
        <begin position="390"/>
        <end position="415"/>
    </location>
</feature>
<evidence type="ECO:0000256" key="5">
    <source>
        <dbReference type="ARBA" id="ARBA00023136"/>
    </source>
</evidence>
<feature type="transmembrane region" description="Helical" evidence="7">
    <location>
        <begin position="289"/>
        <end position="312"/>
    </location>
</feature>
<keyword evidence="3 7" id="KW-0812">Transmembrane</keyword>
<dbReference type="CDD" id="cd10328">
    <property type="entry name" value="SLC5sbd_YidK"/>
    <property type="match status" value="1"/>
</dbReference>
<dbReference type="AlphaFoldDB" id="Q5WKY3"/>
<dbReference type="NCBIfam" id="NF007790">
    <property type="entry name" value="PRK10484.1"/>
    <property type="match status" value="1"/>
</dbReference>
<evidence type="ECO:0000256" key="4">
    <source>
        <dbReference type="ARBA" id="ARBA00022989"/>
    </source>
</evidence>
<dbReference type="InterPro" id="IPR038377">
    <property type="entry name" value="Na/Glc_symporter_sf"/>
</dbReference>
<dbReference type="PROSITE" id="PS50283">
    <property type="entry name" value="NA_SOLUT_SYMP_3"/>
    <property type="match status" value="1"/>
</dbReference>
<gene>
    <name evidence="8" type="ordered locus">ABC0430</name>
</gene>
<dbReference type="KEGG" id="bcl:ABC0430"/>
<dbReference type="GO" id="GO:0005412">
    <property type="term" value="F:D-glucose:sodium symporter activity"/>
    <property type="evidence" value="ECO:0007669"/>
    <property type="project" value="TreeGrafter"/>
</dbReference>
<dbReference type="PANTHER" id="PTHR11819">
    <property type="entry name" value="SOLUTE CARRIER FAMILY 5"/>
    <property type="match status" value="1"/>
</dbReference>
<evidence type="ECO:0000256" key="3">
    <source>
        <dbReference type="ARBA" id="ARBA00022692"/>
    </source>
</evidence>
<sequence>MIKGRDKLGIVSIMSFIMIIGAIWLFAYKRSRNVDLSSSEGYFLGGRSLTGVTIAGSVIMTNLSTEQIVGQNGQSYVAGMEVMAWEVTAAIAIVALALVFLPKYLKYGVDTVTDFIERRYDATTKRIASFLFIFTYVVSFLPVVLYSGSLVFNQIFSVDELLNVHPLVAVSLISAMIGIVGLLYLLIGGLRLSAFSDTIYGVGLLIGGLSIPILGLIVLGDGHLLAGFETIRQNTPEKLNSIGAIDSDMVPWPTLFLGMFFNNLFYWCTNQLIVQKVLAGRDLKEGQKGALYVGFFKIFGALFLVFPGIIAFNMFGDGINPADNAYPMLVVAVLPDLAFGIFAAIIFGAILSSFVGALNATATLLALDFYKPLAKKNVTDNKVARFGKMVTVIVGGLSIIIAPLIAFAPAGLFHVVQQFNGLYSMPLLAIIILGFYSKYATAFAAKVTFAFHVVAYTASQIFLEIHYLYVFSVMFFIDLLLLWALSRLKPLQVPFELTEETNKVDLTPWKHRNWVSVLVILTVLGTYLLFSPWGIAK</sequence>
<dbReference type="HOGENOM" id="CLU_018808_9_3_9"/>
<keyword evidence="9" id="KW-1185">Reference proteome</keyword>
<dbReference type="PANTHER" id="PTHR11819:SF195">
    <property type="entry name" value="SODIUM_GLUCOSE COTRANSPORTER 4"/>
    <property type="match status" value="1"/>
</dbReference>
<reference evidence="8 9" key="2">
    <citation type="journal article" date="1995" name="Appl. Microbiol. Biotechnol.">
        <title>Purification and properties of an alkaline protease from alkalophilic Bacillus sp. KSM-K16.</title>
        <authorList>
            <person name="Kobayashi T."/>
            <person name="Hakamada Y."/>
            <person name="Adachi S."/>
            <person name="Hitomi J."/>
            <person name="Yoshimatsu T."/>
            <person name="Koike K."/>
            <person name="Kawai S."/>
            <person name="Ito S."/>
        </authorList>
    </citation>
    <scope>NUCLEOTIDE SEQUENCE [LARGE SCALE GENOMIC DNA]</scope>
    <source>
        <strain evidence="8 9">KSM-K16</strain>
    </source>
</reference>
<feature type="transmembrane region" description="Helical" evidence="7">
    <location>
        <begin position="7"/>
        <end position="27"/>
    </location>
</feature>
<feature type="transmembrane region" description="Helical" evidence="7">
    <location>
        <begin position="427"/>
        <end position="455"/>
    </location>
</feature>
<dbReference type="eggNOG" id="COG4146">
    <property type="taxonomic scope" value="Bacteria"/>
</dbReference>
<protein>
    <submittedName>
        <fullName evidence="8">Na+:myo-inositol cotransporter</fullName>
    </submittedName>
</protein>
<feature type="transmembrane region" description="Helical" evidence="7">
    <location>
        <begin position="82"/>
        <end position="101"/>
    </location>
</feature>
<feature type="transmembrane region" description="Helical" evidence="7">
    <location>
        <begin position="249"/>
        <end position="268"/>
    </location>
</feature>
<evidence type="ECO:0000313" key="8">
    <source>
        <dbReference type="EMBL" id="BAD62972.1"/>
    </source>
</evidence>
<dbReference type="Proteomes" id="UP000001168">
    <property type="component" value="Chromosome"/>
</dbReference>
<feature type="transmembrane region" description="Helical" evidence="7">
    <location>
        <begin position="199"/>
        <end position="219"/>
    </location>
</feature>
<proteinExistence type="inferred from homology"/>
<feature type="transmembrane region" description="Helical" evidence="7">
    <location>
        <begin position="514"/>
        <end position="536"/>
    </location>
</feature>
<evidence type="ECO:0000256" key="6">
    <source>
        <dbReference type="RuleBase" id="RU362091"/>
    </source>
</evidence>
<dbReference type="GO" id="GO:0005886">
    <property type="term" value="C:plasma membrane"/>
    <property type="evidence" value="ECO:0007669"/>
    <property type="project" value="TreeGrafter"/>
</dbReference>
<evidence type="ECO:0000256" key="7">
    <source>
        <dbReference type="SAM" id="Phobius"/>
    </source>
</evidence>
<comment type="subcellular location">
    <subcellularLocation>
        <location evidence="1">Membrane</location>
        <topology evidence="1">Multi-pass membrane protein</topology>
    </subcellularLocation>
</comment>
<keyword evidence="4 7" id="KW-1133">Transmembrane helix</keyword>
<keyword evidence="5 7" id="KW-0472">Membrane</keyword>
<feature type="transmembrane region" description="Helical" evidence="7">
    <location>
        <begin position="467"/>
        <end position="485"/>
    </location>
</feature>
<feature type="transmembrane region" description="Helical" evidence="7">
    <location>
        <begin position="337"/>
        <end position="370"/>
    </location>
</feature>